<proteinExistence type="predicted"/>
<dbReference type="PANTHER" id="PTHR43259:SF1">
    <property type="entry name" value="N-ACETYLTRANSFERASE DOMAIN-CONTAINING PROTEIN"/>
    <property type="match status" value="1"/>
</dbReference>
<comment type="caution">
    <text evidence="3">The sequence shown here is derived from an EMBL/GenBank/DDBJ whole genome shotgun (WGS) entry which is preliminary data.</text>
</comment>
<sequence>MNIDDKKSFQSFTNHLIDDFQDYLPFTTLCKLHVIDCYLQDMTNNDITNSLANFAEKIKNNKKNIHITKRSDEEIDKDNKSLERYSLPHQKKLSRLKEISSIPELLKIIGYENFIHAIIEKYPFPPIAGFSSHRWTEELLYKYIYLYFDISKFKDKADIPLPAFNTIRDALHYPPIKYPYIISPFKFSYKWLFSYYIKKPVDFYFVLMTKKPYEISPTDKKRPHKSHRYDESFFASLIRLSDFSIPSKPFRSFSYSAQSAEESVNLAYCFNKLYEIAIQHSKKFHSNSDYTIVFLVREGNFKQEFNDYSDDLWTCPNYSLITFRNIETIIKTLKKLENNLKKITSENKDSANEYKKEYNVVNEIRRNITAVNDNLPFLSNLPLETRNDMAEYNLKKKNALRLIINDQNKILEEKEITIRFATSYDLKFIKENYEKLSKSNEVFYSSITNNDDEPKQFKPLSNKYWKNLINKINGFILIGLYYQKKRGFIVIKGISKHECRLIYLYVDEYYRQKGIGKHLLSEAKNTAKQLGYTKISLYVLSNNEIAQSLYKNSNFETTKLRMECSLNE</sequence>
<accession>A0AAP7AV66</accession>
<dbReference type="InterPro" id="IPR000182">
    <property type="entry name" value="GNAT_dom"/>
</dbReference>
<dbReference type="CDD" id="cd04301">
    <property type="entry name" value="NAT_SF"/>
    <property type="match status" value="1"/>
</dbReference>
<dbReference type="InterPro" id="IPR016181">
    <property type="entry name" value="Acyl_CoA_acyltransferase"/>
</dbReference>
<gene>
    <name evidence="3" type="ORF">G4332_13795</name>
</gene>
<reference evidence="3" key="2">
    <citation type="submission" date="2020-02" db="EMBL/GenBank/DDBJ databases">
        <authorList>
            <person name="Littmann E."/>
            <person name="Sorbara M."/>
        </authorList>
    </citation>
    <scope>NUCLEOTIDE SEQUENCE</scope>
    <source>
        <strain evidence="3">MSK.10.16</strain>
    </source>
</reference>
<dbReference type="Proteomes" id="UP000724058">
    <property type="component" value="Unassembled WGS sequence"/>
</dbReference>
<dbReference type="RefSeq" id="WP_173793359.1">
    <property type="nucleotide sequence ID" value="NZ_JAAIOC010000027.1"/>
</dbReference>
<dbReference type="EMBL" id="JAAIOD010000025">
    <property type="protein sequence ID" value="NSE59151.1"/>
    <property type="molecule type" value="Genomic_DNA"/>
</dbReference>
<evidence type="ECO:0000256" key="1">
    <source>
        <dbReference type="SAM" id="Coils"/>
    </source>
</evidence>
<dbReference type="Pfam" id="PF00583">
    <property type="entry name" value="Acetyltransf_1"/>
    <property type="match status" value="1"/>
</dbReference>
<dbReference type="InterPro" id="IPR052829">
    <property type="entry name" value="N-acetyltransferase_domain"/>
</dbReference>
<evidence type="ECO:0000259" key="2">
    <source>
        <dbReference type="PROSITE" id="PS51186"/>
    </source>
</evidence>
<evidence type="ECO:0000313" key="3">
    <source>
        <dbReference type="EMBL" id="NSE59151.1"/>
    </source>
</evidence>
<feature type="coiled-coil region" evidence="1">
    <location>
        <begin position="326"/>
        <end position="353"/>
    </location>
</feature>
<evidence type="ECO:0000313" key="4">
    <source>
        <dbReference type="Proteomes" id="UP000724058"/>
    </source>
</evidence>
<dbReference type="AlphaFoldDB" id="A0AAP7AV66"/>
<reference evidence="3" key="1">
    <citation type="journal article" date="2020" name="Cell Host Microbe">
        <title>Functional and Genomic Variation between Human-Derived Isolates of Lachnospiraceae Reveals Inter- and Intra-Species Diversity.</title>
        <authorList>
            <person name="Sorbara M.T."/>
            <person name="Littmann E.R."/>
            <person name="Fontana E."/>
            <person name="Moody T.U."/>
            <person name="Kohout C.E."/>
            <person name="Gjonbalaj M."/>
            <person name="Eaton V."/>
            <person name="Seok R."/>
            <person name="Leiner I.M."/>
            <person name="Pamer E.G."/>
        </authorList>
    </citation>
    <scope>NUCLEOTIDE SEQUENCE</scope>
    <source>
        <strain evidence="3">MSK.10.16</strain>
    </source>
</reference>
<name>A0AAP7AV66_9FIRM</name>
<dbReference type="SUPFAM" id="SSF55729">
    <property type="entry name" value="Acyl-CoA N-acyltransferases (Nat)"/>
    <property type="match status" value="1"/>
</dbReference>
<dbReference type="PROSITE" id="PS51186">
    <property type="entry name" value="GNAT"/>
    <property type="match status" value="1"/>
</dbReference>
<dbReference type="GO" id="GO:0016747">
    <property type="term" value="F:acyltransferase activity, transferring groups other than amino-acyl groups"/>
    <property type="evidence" value="ECO:0007669"/>
    <property type="project" value="InterPro"/>
</dbReference>
<dbReference type="Gene3D" id="3.40.630.30">
    <property type="match status" value="1"/>
</dbReference>
<protein>
    <submittedName>
        <fullName evidence="3">GNAT family N-acetyltransferase</fullName>
    </submittedName>
</protein>
<dbReference type="PANTHER" id="PTHR43259">
    <property type="entry name" value="SPT10P"/>
    <property type="match status" value="1"/>
</dbReference>
<keyword evidence="1" id="KW-0175">Coiled coil</keyword>
<feature type="domain" description="N-acetyltransferase" evidence="2">
    <location>
        <begin position="416"/>
        <end position="568"/>
    </location>
</feature>
<organism evidence="3 4">
    <name type="scientific">Dorea longicatena</name>
    <dbReference type="NCBI Taxonomy" id="88431"/>
    <lineage>
        <taxon>Bacteria</taxon>
        <taxon>Bacillati</taxon>
        <taxon>Bacillota</taxon>
        <taxon>Clostridia</taxon>
        <taxon>Lachnospirales</taxon>
        <taxon>Lachnospiraceae</taxon>
        <taxon>Dorea</taxon>
    </lineage>
</organism>